<comment type="catalytic activity">
    <reaction evidence="17 18">
        <text>a ubiquinone + NADH + 5 H(+)(in) = a ubiquinol + NAD(+) + 4 H(+)(out)</text>
        <dbReference type="Rhea" id="RHEA:29091"/>
        <dbReference type="Rhea" id="RHEA-COMP:9565"/>
        <dbReference type="Rhea" id="RHEA-COMP:9566"/>
        <dbReference type="ChEBI" id="CHEBI:15378"/>
        <dbReference type="ChEBI" id="CHEBI:16389"/>
        <dbReference type="ChEBI" id="CHEBI:17976"/>
        <dbReference type="ChEBI" id="CHEBI:57540"/>
        <dbReference type="ChEBI" id="CHEBI:57945"/>
        <dbReference type="EC" id="7.1.1.2"/>
    </reaction>
</comment>
<dbReference type="RefSeq" id="YP_006576043.1">
    <property type="nucleotide sequence ID" value="NC_018353.1"/>
</dbReference>
<gene>
    <name evidence="20" type="primary">ND2</name>
</gene>
<evidence type="ECO:0000256" key="5">
    <source>
        <dbReference type="ARBA" id="ARBA00021008"/>
    </source>
</evidence>
<dbReference type="Pfam" id="PF00361">
    <property type="entry name" value="Proton_antipo_M"/>
    <property type="match status" value="1"/>
</dbReference>
<evidence type="ECO:0000256" key="3">
    <source>
        <dbReference type="ARBA" id="ARBA00007012"/>
    </source>
</evidence>
<keyword evidence="10 18" id="KW-1278">Translocase</keyword>
<evidence type="ECO:0000256" key="12">
    <source>
        <dbReference type="ARBA" id="ARBA00022989"/>
    </source>
</evidence>
<feature type="domain" description="NADH:quinone oxidoreductase/Mrp antiporter transmembrane" evidence="19">
    <location>
        <begin position="23"/>
        <end position="269"/>
    </location>
</feature>
<evidence type="ECO:0000259" key="19">
    <source>
        <dbReference type="Pfam" id="PF00361"/>
    </source>
</evidence>
<feature type="transmembrane region" description="Helical" evidence="18">
    <location>
        <begin position="228"/>
        <end position="247"/>
    </location>
</feature>
<dbReference type="PRINTS" id="PR01436">
    <property type="entry name" value="NADHDHGNASE2"/>
</dbReference>
<evidence type="ECO:0000256" key="17">
    <source>
        <dbReference type="ARBA" id="ARBA00049551"/>
    </source>
</evidence>
<keyword evidence="16 18" id="KW-0472">Membrane</keyword>
<evidence type="ECO:0000256" key="1">
    <source>
        <dbReference type="ARBA" id="ARBA00003257"/>
    </source>
</evidence>
<comment type="similarity">
    <text evidence="3 18">Belongs to the complex I subunit 2 family.</text>
</comment>
<feature type="transmembrane region" description="Helical" evidence="18">
    <location>
        <begin position="142"/>
        <end position="160"/>
    </location>
</feature>
<evidence type="ECO:0000256" key="2">
    <source>
        <dbReference type="ARBA" id="ARBA00004448"/>
    </source>
</evidence>
<evidence type="ECO:0000256" key="16">
    <source>
        <dbReference type="ARBA" id="ARBA00023136"/>
    </source>
</evidence>
<comment type="function">
    <text evidence="1">Core subunit of the mitochondrial membrane respiratory chain NADH dehydrogenase (Complex I) that is believed to belong to the minimal assembly required for catalysis. Complex I functions in the transfer of electrons from NADH to the respiratory chain. The immediate electron acceptor for the enzyme is believed to be ubiquinone.</text>
</comment>
<keyword evidence="9 18" id="KW-0999">Mitochondrion inner membrane</keyword>
<evidence type="ECO:0000256" key="8">
    <source>
        <dbReference type="ARBA" id="ARBA00022692"/>
    </source>
</evidence>
<keyword evidence="11 18" id="KW-0249">Electron transport</keyword>
<evidence type="ECO:0000256" key="13">
    <source>
        <dbReference type="ARBA" id="ARBA00023027"/>
    </source>
</evidence>
<protein>
    <recommendedName>
        <fullName evidence="5 18">NADH-ubiquinone oxidoreductase chain 2</fullName>
        <ecNumber evidence="4 18">7.1.1.2</ecNumber>
    </recommendedName>
</protein>
<dbReference type="EC" id="7.1.1.2" evidence="4 18"/>
<feature type="transmembrane region" description="Helical" evidence="18">
    <location>
        <begin position="259"/>
        <end position="279"/>
    </location>
</feature>
<feature type="transmembrane region" description="Helical" evidence="18">
    <location>
        <begin position="57"/>
        <end position="77"/>
    </location>
</feature>
<keyword evidence="6" id="KW-0813">Transport</keyword>
<feature type="transmembrane region" description="Helical" evidence="18">
    <location>
        <begin position="191"/>
        <end position="208"/>
    </location>
</feature>
<accession>D8WKN7</accession>
<keyword evidence="7 18" id="KW-0679">Respiratory chain</keyword>
<feature type="transmembrane region" description="Helical" evidence="18">
    <location>
        <begin position="7"/>
        <end position="23"/>
    </location>
</feature>
<feature type="transmembrane region" description="Helical" evidence="18">
    <location>
        <begin position="117"/>
        <end position="136"/>
    </location>
</feature>
<evidence type="ECO:0000256" key="4">
    <source>
        <dbReference type="ARBA" id="ARBA00012944"/>
    </source>
</evidence>
<evidence type="ECO:0000256" key="14">
    <source>
        <dbReference type="ARBA" id="ARBA00023075"/>
    </source>
</evidence>
<dbReference type="InterPro" id="IPR050175">
    <property type="entry name" value="Complex_I_Subunit_2"/>
</dbReference>
<feature type="transmembrane region" description="Helical" evidence="18">
    <location>
        <begin position="83"/>
        <end position="105"/>
    </location>
</feature>
<dbReference type="CTD" id="4536"/>
<evidence type="ECO:0000256" key="15">
    <source>
        <dbReference type="ARBA" id="ARBA00023128"/>
    </source>
</evidence>
<dbReference type="AlphaFoldDB" id="D8WKN7"/>
<geneLocation type="mitochondrion" evidence="20"/>
<evidence type="ECO:0000313" key="20">
    <source>
        <dbReference type="EMBL" id="ACZ58570.1"/>
    </source>
</evidence>
<comment type="function">
    <text evidence="18">Core subunit of the mitochondrial membrane respiratory chain NADH dehydrogenase (Complex I) which catalyzes electron transfer from NADH through the respiratory chain, using ubiquinone as an electron acceptor. Essential for the catalytic activity and assembly of complex I.</text>
</comment>
<keyword evidence="8 18" id="KW-0812">Transmembrane</keyword>
<evidence type="ECO:0000256" key="6">
    <source>
        <dbReference type="ARBA" id="ARBA00022448"/>
    </source>
</evidence>
<name>D8WKN7_9COLE</name>
<keyword evidence="14 18" id="KW-0830">Ubiquinone</keyword>
<sequence>MVYLFKILFTFTLISGTLVSISSPSWMGVWLGMEINLLSIIPLMIDSKNKRTPESAIKYFISQVIASSLILFSILSMNWMNSMWLNLIFMSAIFIKMGAAPFHFWFPEVVEGSSWNIILILLTWQKITPMIILTYIVPNTTLLFSVIILSMVISGISGIDQSSFRKIMTFSSINHILWMLSIILISQKIWMIYFVIYSIISIPIIFILKMSNTNTLSELPKLSSISNFSLMIAFLSLGGLPTFLGFFPKWLVVQTLINSNLLLLATMMVMFLHSFLFFLRSNYTILSCF</sequence>
<reference evidence="20" key="1">
    <citation type="journal article" date="2010" name="Syst. Entomol.">
        <title>When phylogenetic assumptions are violated: base compositional heterogeneity and among-site rate variation in beetle mitochondrial phylogenomics.</title>
        <authorList>
            <person name="Song H."/>
            <person name="Sheffield N.C."/>
            <person name="Cameron S.L."/>
            <person name="Miller K.B."/>
            <person name="Whiting M.F."/>
        </authorList>
    </citation>
    <scope>NUCLEOTIDE SEQUENCE</scope>
</reference>
<keyword evidence="15 18" id="KW-0496">Mitochondrion</keyword>
<evidence type="ECO:0000256" key="11">
    <source>
        <dbReference type="ARBA" id="ARBA00022982"/>
    </source>
</evidence>
<evidence type="ECO:0000256" key="9">
    <source>
        <dbReference type="ARBA" id="ARBA00022792"/>
    </source>
</evidence>
<dbReference type="GO" id="GO:0005743">
    <property type="term" value="C:mitochondrial inner membrane"/>
    <property type="evidence" value="ECO:0007669"/>
    <property type="project" value="UniProtKB-SubCell"/>
</dbReference>
<evidence type="ECO:0000256" key="7">
    <source>
        <dbReference type="ARBA" id="ARBA00022660"/>
    </source>
</evidence>
<dbReference type="GO" id="GO:0008137">
    <property type="term" value="F:NADH dehydrogenase (ubiquinone) activity"/>
    <property type="evidence" value="ECO:0007669"/>
    <property type="project" value="UniProtKB-EC"/>
</dbReference>
<dbReference type="InterPro" id="IPR003917">
    <property type="entry name" value="NADH_UbQ_OxRdtase_chain2"/>
</dbReference>
<evidence type="ECO:0000256" key="18">
    <source>
        <dbReference type="RuleBase" id="RU003403"/>
    </source>
</evidence>
<proteinExistence type="inferred from homology"/>
<dbReference type="EMBL" id="GU176344">
    <property type="protein sequence ID" value="ACZ58570.1"/>
    <property type="molecule type" value="Genomic_DNA"/>
</dbReference>
<evidence type="ECO:0000256" key="10">
    <source>
        <dbReference type="ARBA" id="ARBA00022967"/>
    </source>
</evidence>
<dbReference type="PANTHER" id="PTHR46552">
    <property type="entry name" value="NADH-UBIQUINONE OXIDOREDUCTASE CHAIN 2"/>
    <property type="match status" value="1"/>
</dbReference>
<comment type="subcellular location">
    <subcellularLocation>
        <location evidence="2 18">Mitochondrion inner membrane</location>
        <topology evidence="2 18">Multi-pass membrane protein</topology>
    </subcellularLocation>
</comment>
<keyword evidence="13 18" id="KW-0520">NAD</keyword>
<keyword evidence="12 18" id="KW-1133">Transmembrane helix</keyword>
<dbReference type="InterPro" id="IPR001750">
    <property type="entry name" value="ND/Mrp_TM"/>
</dbReference>
<organism evidence="20">
    <name type="scientific">Euspilotus scissus</name>
    <dbReference type="NCBI Taxonomy" id="694456"/>
    <lineage>
        <taxon>Eukaryota</taxon>
        <taxon>Metazoa</taxon>
        <taxon>Ecdysozoa</taxon>
        <taxon>Arthropoda</taxon>
        <taxon>Hexapoda</taxon>
        <taxon>Insecta</taxon>
        <taxon>Pterygota</taxon>
        <taxon>Neoptera</taxon>
        <taxon>Endopterygota</taxon>
        <taxon>Coleoptera</taxon>
        <taxon>Polyphaga</taxon>
        <taxon>Staphyliniformia</taxon>
        <taxon>Histeridae</taxon>
        <taxon>Saprininae</taxon>
        <taxon>Euspilotus</taxon>
    </lineage>
</organism>
<dbReference type="GO" id="GO:0006120">
    <property type="term" value="P:mitochondrial electron transport, NADH to ubiquinone"/>
    <property type="evidence" value="ECO:0007669"/>
    <property type="project" value="InterPro"/>
</dbReference>
<dbReference type="PANTHER" id="PTHR46552:SF1">
    <property type="entry name" value="NADH-UBIQUINONE OXIDOREDUCTASE CHAIN 2"/>
    <property type="match status" value="1"/>
</dbReference>
<dbReference type="GeneID" id="13435390"/>